<accession>A0A1H6ZBR5</accession>
<dbReference type="AlphaFoldDB" id="A0A1H6ZBR5"/>
<organism evidence="1 2">
    <name type="scientific">Dyadobacter koreensis</name>
    <dbReference type="NCBI Taxonomy" id="408657"/>
    <lineage>
        <taxon>Bacteria</taxon>
        <taxon>Pseudomonadati</taxon>
        <taxon>Bacteroidota</taxon>
        <taxon>Cytophagia</taxon>
        <taxon>Cytophagales</taxon>
        <taxon>Spirosomataceae</taxon>
        <taxon>Dyadobacter</taxon>
    </lineage>
</organism>
<proteinExistence type="predicted"/>
<keyword evidence="2" id="KW-1185">Reference proteome</keyword>
<reference evidence="1 2" key="1">
    <citation type="submission" date="2016-10" db="EMBL/GenBank/DDBJ databases">
        <authorList>
            <person name="de Groot N.N."/>
        </authorList>
    </citation>
    <scope>NUCLEOTIDE SEQUENCE [LARGE SCALE GENOMIC DNA]</scope>
    <source>
        <strain evidence="1 2">DSM 19938</strain>
    </source>
</reference>
<name>A0A1H6ZBR5_9BACT</name>
<evidence type="ECO:0000313" key="2">
    <source>
        <dbReference type="Proteomes" id="UP000199532"/>
    </source>
</evidence>
<sequence length="74" mass="8570">MNYLLRFISLVAAFRVDGNNSILNLMFSWLRDYNSERTSGLGSPFAINMANRLILKKQNCVLIYCQNPFGFLFK</sequence>
<evidence type="ECO:0000313" key="1">
    <source>
        <dbReference type="EMBL" id="SEJ51003.1"/>
    </source>
</evidence>
<dbReference type="Proteomes" id="UP000199532">
    <property type="component" value="Unassembled WGS sequence"/>
</dbReference>
<dbReference type="EMBL" id="FNXY01000008">
    <property type="protein sequence ID" value="SEJ51003.1"/>
    <property type="molecule type" value="Genomic_DNA"/>
</dbReference>
<gene>
    <name evidence="1" type="ORF">SAMN04487995_5102</name>
</gene>
<protein>
    <submittedName>
        <fullName evidence="1">Uncharacterized protein</fullName>
    </submittedName>
</protein>